<proteinExistence type="predicted"/>
<gene>
    <name evidence="1" type="ORF">DWX92_00255</name>
</gene>
<protein>
    <submittedName>
        <fullName evidence="1">Uncharacterized protein</fullName>
    </submittedName>
</protein>
<name>A0A412JAU5_9FIRM</name>
<dbReference type="Proteomes" id="UP000285274">
    <property type="component" value="Unassembled WGS sequence"/>
</dbReference>
<comment type="caution">
    <text evidence="1">The sequence shown here is derived from an EMBL/GenBank/DDBJ whole genome shotgun (WGS) entry which is preliminary data.</text>
</comment>
<sequence>MGIEEDRYPHLKEIQIKPLRYDQIGNKKVNTAVFYAAHKTYVNYGELYEKFLQVCEEVMRLGLK</sequence>
<dbReference type="AlphaFoldDB" id="A0A412JAU5"/>
<organism evidence="1 2">
    <name type="scientific">Holdemanella biformis</name>
    <dbReference type="NCBI Taxonomy" id="1735"/>
    <lineage>
        <taxon>Bacteria</taxon>
        <taxon>Bacillati</taxon>
        <taxon>Bacillota</taxon>
        <taxon>Erysipelotrichia</taxon>
        <taxon>Erysipelotrichales</taxon>
        <taxon>Erysipelotrichaceae</taxon>
        <taxon>Holdemanella</taxon>
    </lineage>
</organism>
<reference evidence="1 2" key="1">
    <citation type="submission" date="2018-08" db="EMBL/GenBank/DDBJ databases">
        <title>A genome reference for cultivated species of the human gut microbiota.</title>
        <authorList>
            <person name="Zou Y."/>
            <person name="Xue W."/>
            <person name="Luo G."/>
        </authorList>
    </citation>
    <scope>NUCLEOTIDE SEQUENCE [LARGE SCALE GENOMIC DNA]</scope>
    <source>
        <strain evidence="1 2">AF22-10AC</strain>
    </source>
</reference>
<evidence type="ECO:0000313" key="1">
    <source>
        <dbReference type="EMBL" id="RGS49458.1"/>
    </source>
</evidence>
<dbReference type="EMBL" id="QRVM01000001">
    <property type="protein sequence ID" value="RGS49458.1"/>
    <property type="molecule type" value="Genomic_DNA"/>
</dbReference>
<evidence type="ECO:0000313" key="2">
    <source>
        <dbReference type="Proteomes" id="UP000285274"/>
    </source>
</evidence>
<accession>A0A412JAU5</accession>